<dbReference type="InterPro" id="IPR036770">
    <property type="entry name" value="Ankyrin_rpt-contain_sf"/>
</dbReference>
<comment type="similarity">
    <text evidence="3">Belongs to the NF-kappa-B inhibitor family.</text>
</comment>
<gene>
    <name evidence="9" type="primary">Nfkbia</name>
    <name evidence="9" type="ORF">GTO95_0018521</name>
</gene>
<feature type="region of interest" description="Disordered" evidence="8">
    <location>
        <begin position="132"/>
        <end position="151"/>
    </location>
</feature>
<evidence type="ECO:0000256" key="6">
    <source>
        <dbReference type="ARBA" id="ARBA00045368"/>
    </source>
</evidence>
<dbReference type="InterPro" id="IPR002110">
    <property type="entry name" value="Ankyrin_rpt"/>
</dbReference>
<evidence type="ECO:0000256" key="7">
    <source>
        <dbReference type="PROSITE-ProRule" id="PRU00023"/>
    </source>
</evidence>
<keyword evidence="1" id="KW-0677">Repeat</keyword>
<accession>A0A8J7T784</accession>
<evidence type="ECO:0000313" key="9">
    <source>
        <dbReference type="EMBL" id="MBN3313177.1"/>
    </source>
</evidence>
<feature type="compositionally biased region" description="Acidic residues" evidence="8">
    <location>
        <begin position="497"/>
        <end position="516"/>
    </location>
</feature>
<dbReference type="PRINTS" id="PR01415">
    <property type="entry name" value="ANKYRIN"/>
</dbReference>
<comment type="function">
    <text evidence="6">Inhibits the activity of dimeric NF-kappa-B/REL complexes by trapping REL (RELA/p65 and NFKB1/p50) dimers in the cytoplasm by masking their nuclear localization signals. On cellular stimulation by immune and pro-inflammatory responses, becomes phosphorylated promoting ubiquitination and degradation, enabling the dimeric RELA to translocate to the nucleus and activate transcription.</text>
</comment>
<dbReference type="SMART" id="SM00248">
    <property type="entry name" value="ANK"/>
    <property type="match status" value="6"/>
</dbReference>
<evidence type="ECO:0000313" key="10">
    <source>
        <dbReference type="Proteomes" id="UP000736164"/>
    </source>
</evidence>
<dbReference type="Gene3D" id="1.25.40.20">
    <property type="entry name" value="Ankyrin repeat-containing domain"/>
    <property type="match status" value="1"/>
</dbReference>
<dbReference type="AlphaFoldDB" id="A0A8J7T784"/>
<organism evidence="9 10">
    <name type="scientific">Atractosteus spatula</name>
    <name type="common">Alligator gar</name>
    <name type="synonym">Lepisosteus spatula</name>
    <dbReference type="NCBI Taxonomy" id="7917"/>
    <lineage>
        <taxon>Eukaryota</taxon>
        <taxon>Metazoa</taxon>
        <taxon>Chordata</taxon>
        <taxon>Craniata</taxon>
        <taxon>Vertebrata</taxon>
        <taxon>Euteleostomi</taxon>
        <taxon>Actinopterygii</taxon>
        <taxon>Neopterygii</taxon>
        <taxon>Holostei</taxon>
        <taxon>Semionotiformes</taxon>
        <taxon>Lepisosteidae</taxon>
        <taxon>Atractosteus</taxon>
    </lineage>
</organism>
<keyword evidence="2 7" id="KW-0040">ANK repeat</keyword>
<feature type="repeat" description="ANK" evidence="7">
    <location>
        <begin position="431"/>
        <end position="463"/>
    </location>
</feature>
<feature type="repeat" description="ANK" evidence="7">
    <location>
        <begin position="397"/>
        <end position="429"/>
    </location>
</feature>
<evidence type="ECO:0000256" key="8">
    <source>
        <dbReference type="SAM" id="MobiDB-lite"/>
    </source>
</evidence>
<dbReference type="Pfam" id="PF12796">
    <property type="entry name" value="Ank_2"/>
    <property type="match status" value="1"/>
</dbReference>
<dbReference type="GO" id="GO:0051059">
    <property type="term" value="F:NF-kappaB binding"/>
    <property type="evidence" value="ECO:0007669"/>
    <property type="project" value="TreeGrafter"/>
</dbReference>
<feature type="repeat" description="ANK" evidence="7">
    <location>
        <begin position="326"/>
        <end position="358"/>
    </location>
</feature>
<proteinExistence type="inferred from homology"/>
<sequence>MMGTTLFAFSQVRILCYLSSRRVVELTPLRGWSVGPHLQAASPTDNPPAGQSGPAACHLPAGAASADKRSEPHRQPQSCGHRMASVGRAPTRPQKLLWARARRPSRNASSHRLQPRAQPPCGAVWPGSYSCRDSPDSPAAGMSATSARRSRELSEKVLRHLQSRSRDILPVRYSIATACRRFESCCPVFKNSSAIHTHRELARGLSEARLKIKMEAINGNQGYYNMEDRDLKHGKHLQCQDERLDSGLDSLKEEEYQEILQDMENLRVNPTEANRNDFHNDPWKLQRTEDGDTLLHLAVIHEAADCALQIIERCRGDPFLNVQNNQRQTALHLAVIMEQPQVVERLLTAGCDPRLTDDCGNTALHIACKKGSLHCFSVLTQGSTQHLPYIFNTTNYNGHYCLHLASIHGYLSLVENLIQLGADINAQEQCNGRTALHLAVDLQNLPLVQLLVAKGADVNSLTYGGHTPYHLTYGRQNAEIQRHLYALTAQDLRELPESEAEESDDEPLYEEDDMYDDIQLVRQ</sequence>
<dbReference type="GO" id="GO:0071356">
    <property type="term" value="P:cellular response to tumor necrosis factor"/>
    <property type="evidence" value="ECO:0007669"/>
    <property type="project" value="TreeGrafter"/>
</dbReference>
<feature type="region of interest" description="Disordered" evidence="8">
    <location>
        <begin position="38"/>
        <end position="121"/>
    </location>
</feature>
<dbReference type="PANTHER" id="PTHR46680:SF1">
    <property type="entry name" value="NF-KAPPA-B INHIBITOR ALPHA"/>
    <property type="match status" value="1"/>
</dbReference>
<feature type="non-terminal residue" evidence="9">
    <location>
        <position position="1"/>
    </location>
</feature>
<evidence type="ECO:0000256" key="1">
    <source>
        <dbReference type="ARBA" id="ARBA00022737"/>
    </source>
</evidence>
<dbReference type="PANTHER" id="PTHR46680">
    <property type="entry name" value="NF-KAPPA-B INHIBITOR ALPHA"/>
    <property type="match status" value="1"/>
</dbReference>
<feature type="non-terminal residue" evidence="9">
    <location>
        <position position="523"/>
    </location>
</feature>
<protein>
    <recommendedName>
        <fullName evidence="4">NF-kappa-B inhibitor alpha</fullName>
    </recommendedName>
    <alternativeName>
        <fullName evidence="5">I-kappa-B-alpha</fullName>
    </alternativeName>
</protein>
<dbReference type="GO" id="GO:0034142">
    <property type="term" value="P:toll-like receptor 4 signaling pathway"/>
    <property type="evidence" value="ECO:0007669"/>
    <property type="project" value="TreeGrafter"/>
</dbReference>
<dbReference type="PROSITE" id="PS50297">
    <property type="entry name" value="ANK_REP_REGION"/>
    <property type="match status" value="3"/>
</dbReference>
<reference evidence="9" key="1">
    <citation type="journal article" date="2021" name="Cell">
        <title>Tracing the genetic footprints of vertebrate landing in non-teleost ray-finned fishes.</title>
        <authorList>
            <person name="Bi X."/>
            <person name="Wang K."/>
            <person name="Yang L."/>
            <person name="Pan H."/>
            <person name="Jiang H."/>
            <person name="Wei Q."/>
            <person name="Fang M."/>
            <person name="Yu H."/>
            <person name="Zhu C."/>
            <person name="Cai Y."/>
            <person name="He Y."/>
            <person name="Gan X."/>
            <person name="Zeng H."/>
            <person name="Yu D."/>
            <person name="Zhu Y."/>
            <person name="Jiang H."/>
            <person name="Qiu Q."/>
            <person name="Yang H."/>
            <person name="Zhang Y.E."/>
            <person name="Wang W."/>
            <person name="Zhu M."/>
            <person name="He S."/>
            <person name="Zhang G."/>
        </authorList>
    </citation>
    <scope>NUCLEOTIDE SEQUENCE</scope>
    <source>
        <strain evidence="9">Allg_001</strain>
    </source>
</reference>
<dbReference type="EMBL" id="JAAWVO010010797">
    <property type="protein sequence ID" value="MBN3313177.1"/>
    <property type="molecule type" value="Genomic_DNA"/>
</dbReference>
<dbReference type="GO" id="GO:0005829">
    <property type="term" value="C:cytosol"/>
    <property type="evidence" value="ECO:0007669"/>
    <property type="project" value="TreeGrafter"/>
</dbReference>
<comment type="caution">
    <text evidence="9">The sequence shown here is derived from an EMBL/GenBank/DDBJ whole genome shotgun (WGS) entry which is preliminary data.</text>
</comment>
<name>A0A8J7T784_ATRSP</name>
<keyword evidence="10" id="KW-1185">Reference proteome</keyword>
<evidence type="ECO:0000256" key="2">
    <source>
        <dbReference type="ARBA" id="ARBA00023043"/>
    </source>
</evidence>
<evidence type="ECO:0000256" key="4">
    <source>
        <dbReference type="ARBA" id="ARBA00041123"/>
    </source>
</evidence>
<evidence type="ECO:0000256" key="3">
    <source>
        <dbReference type="ARBA" id="ARBA00038439"/>
    </source>
</evidence>
<evidence type="ECO:0000256" key="5">
    <source>
        <dbReference type="ARBA" id="ARBA00041987"/>
    </source>
</evidence>
<dbReference type="PROSITE" id="PS50088">
    <property type="entry name" value="ANK_REPEAT"/>
    <property type="match status" value="3"/>
</dbReference>
<feature type="region of interest" description="Disordered" evidence="8">
    <location>
        <begin position="494"/>
        <end position="523"/>
    </location>
</feature>
<dbReference type="InterPro" id="IPR051070">
    <property type="entry name" value="NF-kappa-B_inhibitor"/>
</dbReference>
<dbReference type="Proteomes" id="UP000736164">
    <property type="component" value="Unassembled WGS sequence"/>
</dbReference>
<dbReference type="SUPFAM" id="SSF48403">
    <property type="entry name" value="Ankyrin repeat"/>
    <property type="match status" value="1"/>
</dbReference>
<dbReference type="Pfam" id="PF00023">
    <property type="entry name" value="Ank"/>
    <property type="match status" value="1"/>
</dbReference>